<protein>
    <submittedName>
        <fullName evidence="2">Adaptor protein</fullName>
    </submittedName>
</protein>
<accession>A0A0M3IK44</accession>
<dbReference type="WBParaSite" id="ALUE_0001908601-mRNA-1">
    <property type="protein sequence ID" value="ALUE_0001908601-mRNA-1"/>
    <property type="gene ID" value="ALUE_0001908601"/>
</dbReference>
<evidence type="ECO:0000313" key="2">
    <source>
        <dbReference type="WBParaSite" id="ALUE_0001908601-mRNA-1"/>
    </source>
</evidence>
<dbReference type="AlphaFoldDB" id="A0A0M3IK44"/>
<proteinExistence type="predicted"/>
<sequence length="223" mass="25662">MFFRFKFKNGELYERFTYCVHREEDCYKMLIAKLADLGHCADGKTLVNLDCEGKLNVIRDNSSLLTAVENSRYYNGPNYDIPLEFHKLSGRSVNDDDGLIQFRIKDVEYCRRFSLKLNKEENAYKVLINKLDELGYNSYGKLLTCVENDGNRTIIEDCDSLWMLIEPNGVGGPQTTLQLEFIKPEKTPEQNLSSNSTHEEDKISKLGQNIEKLVAIIEKLGKE</sequence>
<evidence type="ECO:0000313" key="1">
    <source>
        <dbReference type="Proteomes" id="UP000036681"/>
    </source>
</evidence>
<organism evidence="1 2">
    <name type="scientific">Ascaris lumbricoides</name>
    <name type="common">Giant roundworm</name>
    <dbReference type="NCBI Taxonomy" id="6252"/>
    <lineage>
        <taxon>Eukaryota</taxon>
        <taxon>Metazoa</taxon>
        <taxon>Ecdysozoa</taxon>
        <taxon>Nematoda</taxon>
        <taxon>Chromadorea</taxon>
        <taxon>Rhabditida</taxon>
        <taxon>Spirurina</taxon>
        <taxon>Ascaridomorpha</taxon>
        <taxon>Ascaridoidea</taxon>
        <taxon>Ascarididae</taxon>
        <taxon>Ascaris</taxon>
    </lineage>
</organism>
<reference evidence="2" key="1">
    <citation type="submission" date="2017-02" db="UniProtKB">
        <authorList>
            <consortium name="WormBaseParasite"/>
        </authorList>
    </citation>
    <scope>IDENTIFICATION</scope>
</reference>
<dbReference type="Proteomes" id="UP000036681">
    <property type="component" value="Unplaced"/>
</dbReference>
<name>A0A0M3IK44_ASCLU</name>
<keyword evidence="1" id="KW-1185">Reference proteome</keyword>